<dbReference type="SUPFAM" id="SSF53383">
    <property type="entry name" value="PLP-dependent transferases"/>
    <property type="match status" value="1"/>
</dbReference>
<proteinExistence type="inferred from homology"/>
<reference evidence="7" key="1">
    <citation type="journal article" date="2020" name="mSystems">
        <title>Genome- and Community-Level Interaction Insights into Carbon Utilization and Element Cycling Functions of Hydrothermarchaeota in Hydrothermal Sediment.</title>
        <authorList>
            <person name="Zhou Z."/>
            <person name="Liu Y."/>
            <person name="Xu W."/>
            <person name="Pan J."/>
            <person name="Luo Z.H."/>
            <person name="Li M."/>
        </authorList>
    </citation>
    <scope>NUCLEOTIDE SEQUENCE [LARGE SCALE GENOMIC DNA]</scope>
    <source>
        <strain evidence="7">SpSt-637</strain>
        <strain evidence="6">SpSt-667</strain>
    </source>
</reference>
<dbReference type="InterPro" id="IPR004839">
    <property type="entry name" value="Aminotransferase_I/II_large"/>
</dbReference>
<accession>A0A7C4NJD5</accession>
<keyword evidence="2" id="KW-0663">Pyridoxal phosphate</keyword>
<protein>
    <recommendedName>
        <fullName evidence="3">Aminotransferase</fullName>
        <ecNumber evidence="3">2.6.1.-</ecNumber>
    </recommendedName>
</protein>
<evidence type="ECO:0000313" key="6">
    <source>
        <dbReference type="EMBL" id="HGQ36270.1"/>
    </source>
</evidence>
<dbReference type="Gene3D" id="3.90.1150.10">
    <property type="entry name" value="Aspartate Aminotransferase, domain 1"/>
    <property type="match status" value="1"/>
</dbReference>
<dbReference type="CDD" id="cd00609">
    <property type="entry name" value="AAT_like"/>
    <property type="match status" value="1"/>
</dbReference>
<dbReference type="EC" id="2.6.1.-" evidence="3"/>
<dbReference type="EMBL" id="DTBD01000022">
    <property type="protein sequence ID" value="HGQ64203.1"/>
    <property type="molecule type" value="Genomic_DNA"/>
</dbReference>
<dbReference type="PANTHER" id="PTHR42885">
    <property type="entry name" value="HISTIDINOL-PHOSPHATE AMINOTRANSFERASE-RELATED"/>
    <property type="match status" value="1"/>
</dbReference>
<evidence type="ECO:0000256" key="4">
    <source>
        <dbReference type="SAM" id="MobiDB-lite"/>
    </source>
</evidence>
<feature type="compositionally biased region" description="Basic and acidic residues" evidence="4">
    <location>
        <begin position="1"/>
        <end position="12"/>
    </location>
</feature>
<dbReference type="InterPro" id="IPR015421">
    <property type="entry name" value="PyrdxlP-dep_Trfase_major"/>
</dbReference>
<evidence type="ECO:0000256" key="2">
    <source>
        <dbReference type="ARBA" id="ARBA00022898"/>
    </source>
</evidence>
<gene>
    <name evidence="7" type="ORF">ENU08_03065</name>
    <name evidence="6" type="ORF">ENU41_06305</name>
</gene>
<dbReference type="InterPro" id="IPR015422">
    <property type="entry name" value="PyrdxlP-dep_Trfase_small"/>
</dbReference>
<dbReference type="AlphaFoldDB" id="A0A7C4NJD5"/>
<comment type="similarity">
    <text evidence="3">Belongs to the class-I pyridoxal-phosphate-dependent aminotransferase family.</text>
</comment>
<dbReference type="Pfam" id="PF00155">
    <property type="entry name" value="Aminotran_1_2"/>
    <property type="match status" value="1"/>
</dbReference>
<keyword evidence="3 7" id="KW-0808">Transferase</keyword>
<keyword evidence="3 7" id="KW-0032">Aminotransferase</keyword>
<feature type="domain" description="Aminotransferase class I/classII large" evidence="5">
    <location>
        <begin position="11"/>
        <end position="341"/>
    </location>
</feature>
<dbReference type="GO" id="GO:0030170">
    <property type="term" value="F:pyridoxal phosphate binding"/>
    <property type="evidence" value="ECO:0007669"/>
    <property type="project" value="InterPro"/>
</dbReference>
<dbReference type="GO" id="GO:0008483">
    <property type="term" value="F:transaminase activity"/>
    <property type="evidence" value="ECO:0007669"/>
    <property type="project" value="UniProtKB-KW"/>
</dbReference>
<comment type="caution">
    <text evidence="7">The sequence shown here is derived from an EMBL/GenBank/DDBJ whole genome shotgun (WGS) entry which is preliminary data.</text>
</comment>
<dbReference type="PANTHER" id="PTHR42885:SF1">
    <property type="entry name" value="THREONINE-PHOSPHATE DECARBOXYLASE"/>
    <property type="match status" value="1"/>
</dbReference>
<comment type="cofactor">
    <cofactor evidence="1 3">
        <name>pyridoxal 5'-phosphate</name>
        <dbReference type="ChEBI" id="CHEBI:597326"/>
    </cofactor>
</comment>
<evidence type="ECO:0000256" key="1">
    <source>
        <dbReference type="ARBA" id="ARBA00001933"/>
    </source>
</evidence>
<evidence type="ECO:0000313" key="7">
    <source>
        <dbReference type="EMBL" id="HGQ64203.1"/>
    </source>
</evidence>
<dbReference type="InterPro" id="IPR004838">
    <property type="entry name" value="NHTrfase_class1_PyrdxlP-BS"/>
</dbReference>
<organism evidence="7">
    <name type="scientific">Ignisphaera aggregans</name>
    <dbReference type="NCBI Taxonomy" id="334771"/>
    <lineage>
        <taxon>Archaea</taxon>
        <taxon>Thermoproteota</taxon>
        <taxon>Thermoprotei</taxon>
        <taxon>Desulfurococcales</taxon>
        <taxon>Desulfurococcaceae</taxon>
        <taxon>Ignisphaera</taxon>
    </lineage>
</organism>
<evidence type="ECO:0000256" key="3">
    <source>
        <dbReference type="RuleBase" id="RU000481"/>
    </source>
</evidence>
<name>A0A7C4NJD5_9CREN</name>
<feature type="region of interest" description="Disordered" evidence="4">
    <location>
        <begin position="1"/>
        <end position="25"/>
    </location>
</feature>
<sequence length="351" mass="40142">MRFHGGDREAKIDFSSNTNPLGPPKELQDTLSICTDISILRSYPDYQYKDLRKLIAEFYDCSPDNVVPTNGSAEAINLIILAAKPKRLVVVEPSYGEYEELAKVLNIDYIDIYYRKREPSFYIDFNDLKEACKDEETLIVITNPNNPSGSYTPINVLFDELGSCRAKVLVDEAYAELCTCCHVEVAKNMPRNFAIVRSLTKWLSIPGLRIGFAYLLDEKLLKRVDMLRQPWNVNSIAECIAVNLLKQRSTLLDFICSSRRYIEIERNRVSKALERLRFKVFESTTNFLLVDLGFDGDKVVSDLRKRGIAVRSCKTFKRLGSNYIRIALRSIDEDNELIKALGQVVYNEVGF</sequence>
<dbReference type="InterPro" id="IPR015424">
    <property type="entry name" value="PyrdxlP-dep_Trfase"/>
</dbReference>
<dbReference type="PROSITE" id="PS00105">
    <property type="entry name" value="AA_TRANSFER_CLASS_1"/>
    <property type="match status" value="1"/>
</dbReference>
<dbReference type="EMBL" id="DTCK01000039">
    <property type="protein sequence ID" value="HGQ36270.1"/>
    <property type="molecule type" value="Genomic_DNA"/>
</dbReference>
<evidence type="ECO:0000259" key="5">
    <source>
        <dbReference type="Pfam" id="PF00155"/>
    </source>
</evidence>
<dbReference type="Gene3D" id="3.40.640.10">
    <property type="entry name" value="Type I PLP-dependent aspartate aminotransferase-like (Major domain)"/>
    <property type="match status" value="1"/>
</dbReference>